<dbReference type="SUPFAM" id="SSF46785">
    <property type="entry name" value="Winged helix' DNA-binding domain"/>
    <property type="match status" value="1"/>
</dbReference>
<dbReference type="OrthoDB" id="3176554at2"/>
<dbReference type="CDD" id="cd05466">
    <property type="entry name" value="PBP2_LTTR_substrate"/>
    <property type="match status" value="1"/>
</dbReference>
<dbReference type="RefSeq" id="WP_064886685.1">
    <property type="nucleotide sequence ID" value="NZ_LZSY01000169.1"/>
</dbReference>
<dbReference type="Pfam" id="PF03466">
    <property type="entry name" value="LysR_substrate"/>
    <property type="match status" value="1"/>
</dbReference>
<dbReference type="GO" id="GO:0003700">
    <property type="term" value="F:DNA-binding transcription factor activity"/>
    <property type="evidence" value="ECO:0007669"/>
    <property type="project" value="InterPro"/>
</dbReference>
<dbReference type="GO" id="GO:0003677">
    <property type="term" value="F:DNA binding"/>
    <property type="evidence" value="ECO:0007669"/>
    <property type="project" value="UniProtKB-KW"/>
</dbReference>
<dbReference type="GO" id="GO:0032993">
    <property type="term" value="C:protein-DNA complex"/>
    <property type="evidence" value="ECO:0007669"/>
    <property type="project" value="TreeGrafter"/>
</dbReference>
<name>A0A1A0VJL9_MYCPR</name>
<dbReference type="InterPro" id="IPR000847">
    <property type="entry name" value="LysR_HTH_N"/>
</dbReference>
<evidence type="ECO:0000256" key="1">
    <source>
        <dbReference type="ARBA" id="ARBA00009437"/>
    </source>
</evidence>
<protein>
    <recommendedName>
        <fullName evidence="6">Probable hydrogen peroxide-inducible genes activator</fullName>
    </recommendedName>
</protein>
<feature type="domain" description="HTH lysR-type" evidence="8">
    <location>
        <begin position="8"/>
        <end position="65"/>
    </location>
</feature>
<evidence type="ECO:0000256" key="2">
    <source>
        <dbReference type="ARBA" id="ARBA00023015"/>
    </source>
</evidence>
<evidence type="ECO:0000313" key="9">
    <source>
        <dbReference type="EMBL" id="OBB83442.1"/>
    </source>
</evidence>
<dbReference type="PROSITE" id="PS50931">
    <property type="entry name" value="HTH_LYSR"/>
    <property type="match status" value="1"/>
</dbReference>
<dbReference type="PANTHER" id="PTHR30346">
    <property type="entry name" value="TRANSCRIPTIONAL DUAL REGULATOR HCAR-RELATED"/>
    <property type="match status" value="1"/>
</dbReference>
<dbReference type="PANTHER" id="PTHR30346:SF0">
    <property type="entry name" value="HCA OPERON TRANSCRIPTIONAL ACTIVATOR HCAR"/>
    <property type="match status" value="1"/>
</dbReference>
<organism evidence="9 10">
    <name type="scientific">Mycolicibacterium peregrinum</name>
    <name type="common">Mycobacterium peregrinum</name>
    <dbReference type="NCBI Taxonomy" id="43304"/>
    <lineage>
        <taxon>Bacteria</taxon>
        <taxon>Bacillati</taxon>
        <taxon>Actinomycetota</taxon>
        <taxon>Actinomycetes</taxon>
        <taxon>Mycobacteriales</taxon>
        <taxon>Mycobacteriaceae</taxon>
        <taxon>Mycolicibacterium</taxon>
    </lineage>
</organism>
<sequence length="298" mass="32087">MNDAGVDLELRLVRYFTVVAEQLNFSRAAAELHVAQPSLSRQIQRLEKRLGVRLLERIPQGAQLTEAGKAFLPEAQALLRAARQAAVTARAYAPAGKVMIGYVEDLVITPAVRELRRLHPGTEIGTRHLECHEEKAFTDGHVDVLVARAPLFVPTDGVRVTALYDEPRMLVVPADHQLAGRTSVSPDDFAGEDFICPHGGARSIYPTGSFQDSDPGPMSAGPIDESFEDRLELIAGGQAIAVLPVGDRRASLRADLVTVPVVGFPASTVVVASRVGEPNPLVAEFVRTARTHLTAQAA</sequence>
<dbReference type="AlphaFoldDB" id="A0A1A0VJL9"/>
<dbReference type="InterPro" id="IPR005119">
    <property type="entry name" value="LysR_subst-bd"/>
</dbReference>
<dbReference type="Proteomes" id="UP000094008">
    <property type="component" value="Unassembled WGS sequence"/>
</dbReference>
<evidence type="ECO:0000259" key="8">
    <source>
        <dbReference type="PROSITE" id="PS50931"/>
    </source>
</evidence>
<dbReference type="PRINTS" id="PR00039">
    <property type="entry name" value="HTHLYSR"/>
</dbReference>
<dbReference type="EMBL" id="LZSY01000169">
    <property type="protein sequence ID" value="OBB83442.1"/>
    <property type="molecule type" value="Genomic_DNA"/>
</dbReference>
<accession>A0A1A0VJL9</accession>
<evidence type="ECO:0000256" key="7">
    <source>
        <dbReference type="ARBA" id="ARBA00056658"/>
    </source>
</evidence>
<keyword evidence="3" id="KW-0238">DNA-binding</keyword>
<dbReference type="FunFam" id="1.10.10.10:FF:000001">
    <property type="entry name" value="LysR family transcriptional regulator"/>
    <property type="match status" value="1"/>
</dbReference>
<dbReference type="Pfam" id="PF00126">
    <property type="entry name" value="HTH_1"/>
    <property type="match status" value="1"/>
</dbReference>
<keyword evidence="2" id="KW-0805">Transcription regulation</keyword>
<comment type="similarity">
    <text evidence="1">Belongs to the LysR transcriptional regulatory family.</text>
</comment>
<evidence type="ECO:0000256" key="5">
    <source>
        <dbReference type="ARBA" id="ARBA00023163"/>
    </source>
</evidence>
<evidence type="ECO:0000256" key="6">
    <source>
        <dbReference type="ARBA" id="ARBA00040885"/>
    </source>
</evidence>
<gene>
    <name evidence="9" type="ORF">A5779_07185</name>
</gene>
<dbReference type="Gene3D" id="3.40.190.10">
    <property type="entry name" value="Periplasmic binding protein-like II"/>
    <property type="match status" value="2"/>
</dbReference>
<proteinExistence type="inferred from homology"/>
<dbReference type="SUPFAM" id="SSF53850">
    <property type="entry name" value="Periplasmic binding protein-like II"/>
    <property type="match status" value="1"/>
</dbReference>
<comment type="caution">
    <text evidence="9">The sequence shown here is derived from an EMBL/GenBank/DDBJ whole genome shotgun (WGS) entry which is preliminary data.</text>
</comment>
<reference evidence="10" key="1">
    <citation type="submission" date="2016-06" db="EMBL/GenBank/DDBJ databases">
        <authorList>
            <person name="Sutton G."/>
            <person name="Brinkac L."/>
            <person name="Sanka R."/>
            <person name="Adams M."/>
            <person name="Lau E."/>
            <person name="Mehaffy C."/>
            <person name="Tameris M."/>
            <person name="Hatherill M."/>
            <person name="Hanekom W."/>
            <person name="Mahomed H."/>
            <person name="Mcshane H."/>
        </authorList>
    </citation>
    <scope>NUCLEOTIDE SEQUENCE [LARGE SCALE GENOMIC DNA]</scope>
    <source>
        <strain evidence="10">852002-10433_SCH5171157</strain>
    </source>
</reference>
<keyword evidence="4" id="KW-0010">Activator</keyword>
<evidence type="ECO:0000256" key="3">
    <source>
        <dbReference type="ARBA" id="ARBA00023125"/>
    </source>
</evidence>
<dbReference type="Gene3D" id="1.10.10.10">
    <property type="entry name" value="Winged helix-like DNA-binding domain superfamily/Winged helix DNA-binding domain"/>
    <property type="match status" value="1"/>
</dbReference>
<dbReference type="InterPro" id="IPR036390">
    <property type="entry name" value="WH_DNA-bd_sf"/>
</dbReference>
<evidence type="ECO:0000256" key="4">
    <source>
        <dbReference type="ARBA" id="ARBA00023159"/>
    </source>
</evidence>
<comment type="function">
    <text evidence="7">Required for the induction the katG gene for catalase. Involved in the response to hydrogen peroxide.</text>
</comment>
<keyword evidence="5" id="KW-0804">Transcription</keyword>
<evidence type="ECO:0000313" key="10">
    <source>
        <dbReference type="Proteomes" id="UP000094008"/>
    </source>
</evidence>
<dbReference type="InterPro" id="IPR036388">
    <property type="entry name" value="WH-like_DNA-bd_sf"/>
</dbReference>